<proteinExistence type="predicted"/>
<dbReference type="KEGG" id="mpuf:106003410"/>
<protein>
    <submittedName>
        <fullName evidence="3">Glutamate-rich protein 2</fullName>
    </submittedName>
</protein>
<evidence type="ECO:0000313" key="2">
    <source>
        <dbReference type="Proteomes" id="UP000000715"/>
    </source>
</evidence>
<keyword evidence="2" id="KW-1185">Reference proteome</keyword>
<sequence>MDDIPIPLLSSFLKVTCASADVCPRFCTPDAQRGGTAGLPQTRVSRPAPFVIPRACSAPAPPPPCPSAPPQARPAPPPLPRSGLAPPGQASPAGQREARPARLLRCRALPRYPGASRLLPAPQLRSQLAPPPPERSFRLCAPLLPRLQQPAVSSPWRRCVSGSRHRTSRDPRAGLAFGVCPADRRCERTTSGFALRSSTAAEAAREQVQKYKQNGRLLVFDSTGKVMIEPNEAMSE</sequence>
<evidence type="ECO:0000313" key="3">
    <source>
        <dbReference type="RefSeq" id="XP_012907285.1"/>
    </source>
</evidence>
<organism evidence="2 3">
    <name type="scientific">Mustela putorius furo</name>
    <name type="common">European domestic ferret</name>
    <name type="synonym">Mustela furo</name>
    <dbReference type="NCBI Taxonomy" id="9669"/>
    <lineage>
        <taxon>Eukaryota</taxon>
        <taxon>Metazoa</taxon>
        <taxon>Chordata</taxon>
        <taxon>Craniata</taxon>
        <taxon>Vertebrata</taxon>
        <taxon>Euteleostomi</taxon>
        <taxon>Mammalia</taxon>
        <taxon>Eutheria</taxon>
        <taxon>Laurasiatheria</taxon>
        <taxon>Carnivora</taxon>
        <taxon>Caniformia</taxon>
        <taxon>Musteloidea</taxon>
        <taxon>Mustelidae</taxon>
        <taxon>Mustelinae</taxon>
        <taxon>Mustela</taxon>
    </lineage>
</organism>
<reference evidence="3" key="1">
    <citation type="submission" date="2025-08" db="UniProtKB">
        <authorList>
            <consortium name="RefSeq"/>
        </authorList>
    </citation>
    <scope>IDENTIFICATION</scope>
    <source>
        <tissue evidence="3">Brain</tissue>
    </source>
</reference>
<name>A0A8U0TBV6_MUSPF</name>
<dbReference type="AlphaFoldDB" id="A0A8U0TBV6"/>
<evidence type="ECO:0000256" key="1">
    <source>
        <dbReference type="SAM" id="MobiDB-lite"/>
    </source>
</evidence>
<accession>A0A8U0TBV6</accession>
<feature type="compositionally biased region" description="Pro residues" evidence="1">
    <location>
        <begin position="59"/>
        <end position="80"/>
    </location>
</feature>
<dbReference type="OrthoDB" id="9950633at2759"/>
<gene>
    <name evidence="3" type="primary">LOC106003410</name>
</gene>
<feature type="region of interest" description="Disordered" evidence="1">
    <location>
        <begin position="58"/>
        <end position="99"/>
    </location>
</feature>
<dbReference type="RefSeq" id="XP_012907285.1">
    <property type="nucleotide sequence ID" value="XM_013051831.1"/>
</dbReference>
<dbReference type="GeneID" id="106003410"/>
<dbReference type="Proteomes" id="UP000000715">
    <property type="component" value="Unplaced"/>
</dbReference>